<accession>A0A640V1Q9</accession>
<sequence length="76" mass="8231">MPLVGLCGLPTGIAKQRDKRFSTLSATAGRTHYVIQHGKNGGPDLRVLRLIPNGTQLQLQGGIRSDIHRDDGDGWV</sequence>
<name>A0A640V1Q9_9ACTN</name>
<dbReference type="AlphaFoldDB" id="A0A640V1Q9"/>
<comment type="caution">
    <text evidence="1">The sequence shown here is derived from an EMBL/GenBank/DDBJ whole genome shotgun (WGS) entry which is preliminary data.</text>
</comment>
<evidence type="ECO:0000313" key="2">
    <source>
        <dbReference type="Proteomes" id="UP000431826"/>
    </source>
</evidence>
<proteinExistence type="predicted"/>
<evidence type="ECO:0000313" key="1">
    <source>
        <dbReference type="EMBL" id="GFE40881.1"/>
    </source>
</evidence>
<gene>
    <name evidence="1" type="ORF">Stube_55540</name>
</gene>
<reference evidence="1 2" key="1">
    <citation type="submission" date="2019-12" db="EMBL/GenBank/DDBJ databases">
        <title>Whole genome shotgun sequence of Streptomyces tubercidicus NBRC 13090.</title>
        <authorList>
            <person name="Ichikawa N."/>
            <person name="Kimura A."/>
            <person name="Kitahashi Y."/>
            <person name="Komaki H."/>
            <person name="Tamura T."/>
        </authorList>
    </citation>
    <scope>NUCLEOTIDE SEQUENCE [LARGE SCALE GENOMIC DNA]</scope>
    <source>
        <strain evidence="1 2">NBRC 13090</strain>
    </source>
</reference>
<dbReference type="EMBL" id="BLIR01000003">
    <property type="protein sequence ID" value="GFE40881.1"/>
    <property type="molecule type" value="Genomic_DNA"/>
</dbReference>
<dbReference type="Proteomes" id="UP000431826">
    <property type="component" value="Unassembled WGS sequence"/>
</dbReference>
<organism evidence="1 2">
    <name type="scientific">Streptomyces tubercidicus</name>
    <dbReference type="NCBI Taxonomy" id="47759"/>
    <lineage>
        <taxon>Bacteria</taxon>
        <taxon>Bacillati</taxon>
        <taxon>Actinomycetota</taxon>
        <taxon>Actinomycetes</taxon>
        <taxon>Kitasatosporales</taxon>
        <taxon>Streptomycetaceae</taxon>
        <taxon>Streptomyces</taxon>
    </lineage>
</organism>
<keyword evidence="2" id="KW-1185">Reference proteome</keyword>
<protein>
    <submittedName>
        <fullName evidence="1">Uncharacterized protein</fullName>
    </submittedName>
</protein>